<sequence length="120" mass="14148">MWVTLGFFLVSLAIHWTFAWFAYVQEQQDHNQPIETSGYINQTMRDTMENWQSEFLQLIWQVAGLSFLLYVGSPQSKESTDRIEAKIDLLAKSLKEFTEDPEKVKELLNDIDKKYYKNSC</sequence>
<accession>A0A977ICC7</accession>
<gene>
    <name evidence="1" type="ORF">NWT39_09850</name>
</gene>
<reference evidence="1" key="1">
    <citation type="submission" date="2022-08" db="EMBL/GenBank/DDBJ databases">
        <title>Dynamic responses of ammonia-oxidizing microbial communities induced by reactive oxygen species (ROS) in fluctuating redox aquifers.</title>
        <authorList>
            <person name="Wang P."/>
            <person name="Wang H."/>
        </authorList>
    </citation>
    <scope>NUCLEOTIDE SEQUENCE</scope>
    <source>
        <strain evidence="1">PLX03</strain>
    </source>
</reference>
<organism evidence="1">
    <name type="scientific">Nitrososphaera viennensis</name>
    <dbReference type="NCBI Taxonomy" id="1034015"/>
    <lineage>
        <taxon>Archaea</taxon>
        <taxon>Nitrososphaerota</taxon>
        <taxon>Nitrososphaeria</taxon>
        <taxon>Nitrososphaerales</taxon>
        <taxon>Nitrososphaeraceae</taxon>
        <taxon>Nitrososphaera</taxon>
    </lineage>
</organism>
<dbReference type="InterPro" id="IPR046657">
    <property type="entry name" value="DUF6766"/>
</dbReference>
<dbReference type="GeneID" id="74947242"/>
<dbReference type="Proteomes" id="UP001059771">
    <property type="component" value="Chromosome"/>
</dbReference>
<dbReference type="RefSeq" id="WP_227717331.1">
    <property type="nucleotide sequence ID" value="NZ_CP103305.1"/>
</dbReference>
<dbReference type="AlphaFoldDB" id="A0A977ICC7"/>
<name>A0A977ICC7_9ARCH</name>
<proteinExistence type="predicted"/>
<evidence type="ECO:0000313" key="1">
    <source>
        <dbReference type="EMBL" id="UVS68201.1"/>
    </source>
</evidence>
<protein>
    <submittedName>
        <fullName evidence="1">Uncharacterized protein</fullName>
    </submittedName>
</protein>
<dbReference type="EMBL" id="CP103305">
    <property type="protein sequence ID" value="UVS68201.1"/>
    <property type="molecule type" value="Genomic_DNA"/>
</dbReference>
<dbReference type="Pfam" id="PF20554">
    <property type="entry name" value="DUF6766"/>
    <property type="match status" value="1"/>
</dbReference>